<name>A0A1M6CCX5_9RHOB</name>
<keyword evidence="2" id="KW-1185">Reference proteome</keyword>
<dbReference type="InterPro" id="IPR029044">
    <property type="entry name" value="Nucleotide-diphossugar_trans"/>
</dbReference>
<dbReference type="STRING" id="1470563.SAMN05444000_10229"/>
<gene>
    <name evidence="1" type="ORF">SAMN05444000_10229</name>
</gene>
<dbReference type="EMBL" id="FQZQ01000002">
    <property type="protein sequence ID" value="SHI58558.1"/>
    <property type="molecule type" value="Genomic_DNA"/>
</dbReference>
<dbReference type="SUPFAM" id="SSF53448">
    <property type="entry name" value="Nucleotide-diphospho-sugar transferases"/>
    <property type="match status" value="1"/>
</dbReference>
<organism evidence="1 2">
    <name type="scientific">Shimia gijangensis</name>
    <dbReference type="NCBI Taxonomy" id="1470563"/>
    <lineage>
        <taxon>Bacteria</taxon>
        <taxon>Pseudomonadati</taxon>
        <taxon>Pseudomonadota</taxon>
        <taxon>Alphaproteobacteria</taxon>
        <taxon>Rhodobacterales</taxon>
        <taxon>Roseobacteraceae</taxon>
    </lineage>
</organism>
<evidence type="ECO:0008006" key="3">
    <source>
        <dbReference type="Google" id="ProtNLM"/>
    </source>
</evidence>
<evidence type="ECO:0000313" key="2">
    <source>
        <dbReference type="Proteomes" id="UP000183982"/>
    </source>
</evidence>
<dbReference type="CDD" id="cd00761">
    <property type="entry name" value="Glyco_tranf_GTA_type"/>
    <property type="match status" value="1"/>
</dbReference>
<protein>
    <recommendedName>
        <fullName evidence="3">Glycosyl transferase family 2</fullName>
    </recommendedName>
</protein>
<dbReference type="OrthoDB" id="5465469at2"/>
<reference evidence="2" key="1">
    <citation type="submission" date="2016-11" db="EMBL/GenBank/DDBJ databases">
        <authorList>
            <person name="Varghese N."/>
            <person name="Submissions S."/>
        </authorList>
    </citation>
    <scope>NUCLEOTIDE SEQUENCE [LARGE SCALE GENOMIC DNA]</scope>
    <source>
        <strain evidence="2">DSM 100564</strain>
    </source>
</reference>
<sequence length="277" mass="31671">MLIISLTAIPPRFEKMRATLDSLMTQSANVDKILLYIPNAYRRFPDWDGTLPEVPDGVEIRRTEDDFGPGTKVLCAAKEFKGVDCDILFCDDDHIYAPHWAQSYVDLKARHPGCIIAQGGIQAHVVAGGTGKRELQPRAVRRWRITDIGFQLRYLWQDIRAGKRRHELTAPPRCVFKKSGYVDVFEGYAGVLVRPEMFDDEFYDIPPVLWGVDDVWLSGMMTRRGIPIWLEGRLLDPRDSEAERHSPLALSVIDGADRQTANREGMLYFRKHFGLWP</sequence>
<dbReference type="RefSeq" id="WP_073248784.1">
    <property type="nucleotide sequence ID" value="NZ_FQZQ01000002.1"/>
</dbReference>
<dbReference type="AlphaFoldDB" id="A0A1M6CCX5"/>
<accession>A0A1M6CCX5</accession>
<proteinExistence type="predicted"/>
<dbReference type="Proteomes" id="UP000183982">
    <property type="component" value="Unassembled WGS sequence"/>
</dbReference>
<evidence type="ECO:0000313" key="1">
    <source>
        <dbReference type="EMBL" id="SHI58558.1"/>
    </source>
</evidence>